<dbReference type="Pfam" id="PF22863">
    <property type="entry name" value="TraI_middle"/>
    <property type="match status" value="1"/>
</dbReference>
<evidence type="ECO:0000259" key="5">
    <source>
        <dbReference type="Pfam" id="PF22863"/>
    </source>
</evidence>
<feature type="domain" description="KfrB" evidence="3">
    <location>
        <begin position="671"/>
        <end position="721"/>
    </location>
</feature>
<dbReference type="NCBIfam" id="NF041893">
    <property type="entry name" value="TraI_MobP_relax"/>
    <property type="match status" value="1"/>
</dbReference>
<feature type="compositionally biased region" description="Basic residues" evidence="1">
    <location>
        <begin position="397"/>
        <end position="411"/>
    </location>
</feature>
<keyword evidence="7" id="KW-1185">Reference proteome</keyword>
<dbReference type="InterPro" id="IPR054462">
    <property type="entry name" value="TraI_M"/>
</dbReference>
<dbReference type="InterPro" id="IPR040782">
    <property type="entry name" value="KfrB"/>
</dbReference>
<evidence type="ECO:0000313" key="7">
    <source>
        <dbReference type="Proteomes" id="UP000318943"/>
    </source>
</evidence>
<dbReference type="Pfam" id="PF18821">
    <property type="entry name" value="LPD7"/>
    <property type="match status" value="1"/>
</dbReference>
<reference evidence="6 7" key="1">
    <citation type="submission" date="2019-05" db="EMBL/GenBank/DDBJ databases">
        <title>Whole genome sequence analysis of Cupriavidus campinensis S14E4C strain.</title>
        <authorList>
            <person name="Abbaszade G."/>
            <person name="Szabo A."/>
            <person name="Toumi M."/>
            <person name="Toth E."/>
        </authorList>
    </citation>
    <scope>NUCLEOTIDE SEQUENCE [LARGE SCALE GENOMIC DNA]</scope>
    <source>
        <strain evidence="6 7">S14E4C</strain>
    </source>
</reference>
<comment type="caution">
    <text evidence="6">The sequence shown here is derived from an EMBL/GenBank/DDBJ whole genome shotgun (WGS) entry which is preliminary data.</text>
</comment>
<accession>A0ABY3EJA0</accession>
<feature type="region of interest" description="Disordered" evidence="1">
    <location>
        <begin position="327"/>
        <end position="350"/>
    </location>
</feature>
<evidence type="ECO:0008006" key="8">
    <source>
        <dbReference type="Google" id="ProtNLM"/>
    </source>
</evidence>
<evidence type="ECO:0000313" key="6">
    <source>
        <dbReference type="EMBL" id="TSP11025.1"/>
    </source>
</evidence>
<feature type="domain" description="TraI-like middle" evidence="5">
    <location>
        <begin position="230"/>
        <end position="330"/>
    </location>
</feature>
<dbReference type="InterPro" id="IPR040677">
    <property type="entry name" value="LPD7"/>
</dbReference>
<dbReference type="Proteomes" id="UP000318943">
    <property type="component" value="Unassembled WGS sequence"/>
</dbReference>
<dbReference type="InterPro" id="IPR005094">
    <property type="entry name" value="Endonuclease_MobA/VirD2"/>
</dbReference>
<feature type="region of interest" description="Disordered" evidence="1">
    <location>
        <begin position="393"/>
        <end position="418"/>
    </location>
</feature>
<organism evidence="6 7">
    <name type="scientific">Cupriavidus campinensis</name>
    <dbReference type="NCBI Taxonomy" id="151783"/>
    <lineage>
        <taxon>Bacteria</taxon>
        <taxon>Pseudomonadati</taxon>
        <taxon>Pseudomonadota</taxon>
        <taxon>Betaproteobacteria</taxon>
        <taxon>Burkholderiales</taxon>
        <taxon>Burkholderiaceae</taxon>
        <taxon>Cupriavidus</taxon>
    </lineage>
</organism>
<evidence type="ECO:0000259" key="3">
    <source>
        <dbReference type="Pfam" id="PF18790"/>
    </source>
</evidence>
<sequence length="734" mass="82913">MRGDSAGMDEWSRVVIVKIAPNRRDGKSSFKDLATYMTAGIAQSGEPAHKYSWENLTQYITKESVLNALGEDVEKTIGVEVGNVSSLENAPAEMYMTAKMAPLVENPVYHYILSWPEHERPRTEDIFSAARDTLKALRMEEHQYIIAIHANTDNLHAHIEVNRVNPRTFKAVDTFRDYVTLHRAAREAEIKYGWHHDNGIFQVVEVNGTKHVIKNTDFVDPDLVPMRPGAQKAEVWSGEESLETWCKREPATELKQLLKDGKAKSWQDIHRVLARHSLELRDAGGGGMKVVDTSAPTEEKKGKSLAISASAAFRFLKRADLELRLGAFEPPSPETQQTEPTRSYKRDPHKRLEARLARKTLRDALHERFKAEQRLAKETQAIAKKALAPFQEEDRKRHAAIRQAHGNRRKQIRDDKALSPAQKQQAYMLAKLTADKARAQLIAQIRAERAVRRELLPPVPTWRQWVEDQAKQGDEAAISALRGMIYQEGRNRKKQEGAAEESTDEENAIVSAKPIDSDPNVRNFQNLIWKVSKNGRVSYEFASGDPAFRDEGQRITWGRNSVSDDAMLLSLRYSADKWRDGIRISGGDFVFKERLARMAVQEGIRILNPELKELVKRIEHENETRATLGPVRSATEALTVAVQIGADIDQLVRRLDAKARIHRAEVQSDKRYVGRVVAHSSDAIAQEVGRHDYVVHALKHFDRTPTVGENATIGYRAGKAALHTAKAKTTRNGR</sequence>
<evidence type="ECO:0000259" key="4">
    <source>
        <dbReference type="Pfam" id="PF18821"/>
    </source>
</evidence>
<dbReference type="Pfam" id="PF18790">
    <property type="entry name" value="KfrB"/>
    <property type="match status" value="1"/>
</dbReference>
<protein>
    <recommendedName>
        <fullName evidence="8">Large polyvalent protein-associated domain-containing protein</fullName>
    </recommendedName>
</protein>
<evidence type="ECO:0000259" key="2">
    <source>
        <dbReference type="Pfam" id="PF03432"/>
    </source>
</evidence>
<evidence type="ECO:0000256" key="1">
    <source>
        <dbReference type="SAM" id="MobiDB-lite"/>
    </source>
</evidence>
<gene>
    <name evidence="6" type="ORF">FGG12_19375</name>
</gene>
<name>A0ABY3EJA0_9BURK</name>
<dbReference type="InterPro" id="IPR049751">
    <property type="entry name" value="TraI/MobA_relaxases"/>
</dbReference>
<feature type="domain" description="Large polyvalent protein-associated" evidence="4">
    <location>
        <begin position="527"/>
        <end position="617"/>
    </location>
</feature>
<dbReference type="Pfam" id="PF03432">
    <property type="entry name" value="Relaxase"/>
    <property type="match status" value="1"/>
</dbReference>
<proteinExistence type="predicted"/>
<dbReference type="EMBL" id="VCIZ01000012">
    <property type="protein sequence ID" value="TSP11025.1"/>
    <property type="molecule type" value="Genomic_DNA"/>
</dbReference>
<feature type="domain" description="MobA/VirD2-like nuclease" evidence="2">
    <location>
        <begin position="63"/>
        <end position="194"/>
    </location>
</feature>